<dbReference type="Pfam" id="PF00486">
    <property type="entry name" value="Trans_reg_C"/>
    <property type="match status" value="1"/>
</dbReference>
<evidence type="ECO:0000256" key="2">
    <source>
        <dbReference type="PROSITE-ProRule" id="PRU01091"/>
    </source>
</evidence>
<dbReference type="Proteomes" id="UP000179102">
    <property type="component" value="Unassembled WGS sequence"/>
</dbReference>
<dbReference type="EMBL" id="MFAZ01000018">
    <property type="protein sequence ID" value="OGD87188.1"/>
    <property type="molecule type" value="Genomic_DNA"/>
</dbReference>
<protein>
    <recommendedName>
        <fullName evidence="3">OmpR/PhoB-type domain-containing protein</fullName>
    </recommendedName>
</protein>
<dbReference type="SMART" id="SM00862">
    <property type="entry name" value="Trans_reg_C"/>
    <property type="match status" value="1"/>
</dbReference>
<feature type="DNA-binding region" description="OmpR/PhoB-type" evidence="2">
    <location>
        <begin position="331"/>
        <end position="433"/>
    </location>
</feature>
<comment type="caution">
    <text evidence="4">The sequence shown here is derived from an EMBL/GenBank/DDBJ whole genome shotgun (WGS) entry which is preliminary data.</text>
</comment>
<dbReference type="Gene3D" id="1.10.10.10">
    <property type="entry name" value="Winged helix-like DNA-binding domain superfamily/Winged helix DNA-binding domain"/>
    <property type="match status" value="1"/>
</dbReference>
<evidence type="ECO:0000313" key="5">
    <source>
        <dbReference type="Proteomes" id="UP000179102"/>
    </source>
</evidence>
<keyword evidence="1 2" id="KW-0238">DNA-binding</keyword>
<dbReference type="PROSITE" id="PS51755">
    <property type="entry name" value="OMPR_PHOB"/>
    <property type="match status" value="1"/>
</dbReference>
<dbReference type="SUPFAM" id="SSF46894">
    <property type="entry name" value="C-terminal effector domain of the bipartite response regulators"/>
    <property type="match status" value="1"/>
</dbReference>
<dbReference type="GO" id="GO:0000160">
    <property type="term" value="P:phosphorelay signal transduction system"/>
    <property type="evidence" value="ECO:0007669"/>
    <property type="project" value="InterPro"/>
</dbReference>
<proteinExistence type="predicted"/>
<dbReference type="GO" id="GO:0003677">
    <property type="term" value="F:DNA binding"/>
    <property type="evidence" value="ECO:0007669"/>
    <property type="project" value="UniProtKB-UniRule"/>
</dbReference>
<dbReference type="InterPro" id="IPR036388">
    <property type="entry name" value="WH-like_DNA-bd_sf"/>
</dbReference>
<accession>A0A1F5G5S0</accession>
<gene>
    <name evidence="4" type="ORF">A2870_03500</name>
</gene>
<name>A0A1F5G5S0_9BACT</name>
<dbReference type="STRING" id="1797711.A2870_03500"/>
<dbReference type="InterPro" id="IPR016032">
    <property type="entry name" value="Sig_transdc_resp-reg_C-effctor"/>
</dbReference>
<dbReference type="AlphaFoldDB" id="A0A1F5G5S0"/>
<evidence type="ECO:0000259" key="3">
    <source>
        <dbReference type="PROSITE" id="PS51755"/>
    </source>
</evidence>
<sequence>MQHTATEASYPLEFREEEAKSLGEQLRFRHNVELVGMKHVGIGNFLSFFLNHAGIVDRYINHGEKHLFITVDLNDLVEREIHPFWVLLFKRVVDSSESIEINPADKKQISSLFLNSIQSQDLFLTIENLKKSLNLIVKGDFLPTIFLLRLDRLKEVFNEEFFSNLEGLVNSTGQKLAYVFTSYRSLSEIAQPFFEKKYPTLFPNKIYIKPANLHDTEIIFETFKKKYDLNLTDDLLKKIFDLAMGHVQYLQLSILILKQKVSDMGVDASNLMTTIAKDERVNLLSEEIWESFSTEEQEVLKKIRAGKSIGEEEKKSAQYLWDTGVVFGKNSQVAIFNPLFEYYLKGNDARKEQPEAVEFTKKENLLFNLLKETVGEVCEREKIIKEVWPEYEEVGVSDWTIDRLVARLRNKLKKQNSQYVIKTVKTRGYMLVEEG</sequence>
<feature type="domain" description="OmpR/PhoB-type" evidence="3">
    <location>
        <begin position="331"/>
        <end position="433"/>
    </location>
</feature>
<reference evidence="4 5" key="1">
    <citation type="journal article" date="2016" name="Nat. Commun.">
        <title>Thousands of microbial genomes shed light on interconnected biogeochemical processes in an aquifer system.</title>
        <authorList>
            <person name="Anantharaman K."/>
            <person name="Brown C.T."/>
            <person name="Hug L.A."/>
            <person name="Sharon I."/>
            <person name="Castelle C.J."/>
            <person name="Probst A.J."/>
            <person name="Thomas B.C."/>
            <person name="Singh A."/>
            <person name="Wilkins M.J."/>
            <person name="Karaoz U."/>
            <person name="Brodie E.L."/>
            <person name="Williams K.H."/>
            <person name="Hubbard S.S."/>
            <person name="Banfield J.F."/>
        </authorList>
    </citation>
    <scope>NUCLEOTIDE SEQUENCE [LARGE SCALE GENOMIC DNA]</scope>
</reference>
<dbReference type="InterPro" id="IPR001867">
    <property type="entry name" value="OmpR/PhoB-type_DNA-bd"/>
</dbReference>
<organism evidence="4 5">
    <name type="scientific">Candidatus Curtissbacteria bacterium RIFCSPHIGHO2_01_FULL_41_11</name>
    <dbReference type="NCBI Taxonomy" id="1797711"/>
    <lineage>
        <taxon>Bacteria</taxon>
        <taxon>Candidatus Curtissiibacteriota</taxon>
    </lineage>
</organism>
<evidence type="ECO:0000256" key="1">
    <source>
        <dbReference type="ARBA" id="ARBA00023125"/>
    </source>
</evidence>
<evidence type="ECO:0000313" key="4">
    <source>
        <dbReference type="EMBL" id="OGD87188.1"/>
    </source>
</evidence>
<dbReference type="CDD" id="cd00383">
    <property type="entry name" value="trans_reg_C"/>
    <property type="match status" value="1"/>
</dbReference>
<dbReference type="GO" id="GO:0006355">
    <property type="term" value="P:regulation of DNA-templated transcription"/>
    <property type="evidence" value="ECO:0007669"/>
    <property type="project" value="InterPro"/>
</dbReference>